<evidence type="ECO:0000256" key="2">
    <source>
        <dbReference type="ARBA" id="ARBA00022649"/>
    </source>
</evidence>
<evidence type="ECO:0000259" key="9">
    <source>
        <dbReference type="Pfam" id="PF01850"/>
    </source>
</evidence>
<dbReference type="Pfam" id="PF01850">
    <property type="entry name" value="PIN"/>
    <property type="match status" value="1"/>
</dbReference>
<comment type="similarity">
    <text evidence="7 8">Belongs to the PINc/VapC protein family.</text>
</comment>
<dbReference type="PANTHER" id="PTHR33653:SF1">
    <property type="entry name" value="RIBONUCLEASE VAPC2"/>
    <property type="match status" value="1"/>
</dbReference>
<reference evidence="10 11" key="1">
    <citation type="submission" date="2018-01" db="EMBL/GenBank/DDBJ databases">
        <title>Genomic Encyclopedia of Type Strains, Phase III (KMG-III): the genomes of soil and plant-associated and newly described type strains.</title>
        <authorList>
            <person name="Whitman W."/>
        </authorList>
    </citation>
    <scope>NUCLEOTIDE SEQUENCE [LARGE SCALE GENOMIC DNA]</scope>
    <source>
        <strain evidence="10 11">HKI456</strain>
    </source>
</reference>
<dbReference type="InterPro" id="IPR050556">
    <property type="entry name" value="Type_II_TA_system_RNase"/>
</dbReference>
<dbReference type="CDD" id="cd09881">
    <property type="entry name" value="PIN_VapC4-5_FitB-like"/>
    <property type="match status" value="1"/>
</dbReference>
<evidence type="ECO:0000256" key="1">
    <source>
        <dbReference type="ARBA" id="ARBA00001946"/>
    </source>
</evidence>
<dbReference type="EC" id="3.1.-.-" evidence="8"/>
<dbReference type="HAMAP" id="MF_00265">
    <property type="entry name" value="VapC_Nob1"/>
    <property type="match status" value="1"/>
</dbReference>
<dbReference type="AlphaFoldDB" id="A0A2P5KAC1"/>
<evidence type="ECO:0000256" key="8">
    <source>
        <dbReference type="HAMAP-Rule" id="MF_00265"/>
    </source>
</evidence>
<proteinExistence type="inferred from homology"/>
<name>A0A2P5KAC1_9BURK</name>
<dbReference type="GO" id="GO:0016787">
    <property type="term" value="F:hydrolase activity"/>
    <property type="evidence" value="ECO:0007669"/>
    <property type="project" value="UniProtKB-KW"/>
</dbReference>
<gene>
    <name evidence="8" type="primary">vapC</name>
    <name evidence="10" type="ORF">B0O95_10657</name>
</gene>
<comment type="caution">
    <text evidence="10">The sequence shown here is derived from an EMBL/GenBank/DDBJ whole genome shotgun (WGS) entry which is preliminary data.</text>
</comment>
<comment type="cofactor">
    <cofactor evidence="1 8">
        <name>Mg(2+)</name>
        <dbReference type="ChEBI" id="CHEBI:18420"/>
    </cofactor>
</comment>
<evidence type="ECO:0000256" key="7">
    <source>
        <dbReference type="ARBA" id="ARBA00038093"/>
    </source>
</evidence>
<accession>A0A2P5KAC1</accession>
<keyword evidence="5 8" id="KW-0378">Hydrolase</keyword>
<keyword evidence="2 8" id="KW-1277">Toxin-antitoxin system</keyword>
<dbReference type="OrthoDB" id="9796690at2"/>
<keyword evidence="10" id="KW-0255">Endonuclease</keyword>
<dbReference type="InterPro" id="IPR029060">
    <property type="entry name" value="PIN-like_dom_sf"/>
</dbReference>
<dbReference type="InterPro" id="IPR002716">
    <property type="entry name" value="PIN_dom"/>
</dbReference>
<dbReference type="InterPro" id="IPR022907">
    <property type="entry name" value="VapC_family"/>
</dbReference>
<dbReference type="EMBL" id="PRDW01000006">
    <property type="protein sequence ID" value="PPB83666.1"/>
    <property type="molecule type" value="Genomic_DNA"/>
</dbReference>
<dbReference type="Gene3D" id="3.40.50.1010">
    <property type="entry name" value="5'-nuclease"/>
    <property type="match status" value="1"/>
</dbReference>
<evidence type="ECO:0000313" key="11">
    <source>
        <dbReference type="Proteomes" id="UP000243096"/>
    </source>
</evidence>
<feature type="binding site" evidence="8">
    <location>
        <position position="98"/>
    </location>
    <ligand>
        <name>Mg(2+)</name>
        <dbReference type="ChEBI" id="CHEBI:18420"/>
    </ligand>
</feature>
<sequence length="133" mass="15005">MLYLLDTDITSYLIKGKSPAIEAKLVNLVPATVCISVMTRVELLYGLKRLPLGHRLHLAVRQFLKIVRTLQWDAEAADWYAEIRHQLISTGQPIGEMDMMIAAHALSAGAILVTNNSRHYDRIEAPLILENWV</sequence>
<dbReference type="GO" id="GO:0004540">
    <property type="term" value="F:RNA nuclease activity"/>
    <property type="evidence" value="ECO:0007669"/>
    <property type="project" value="InterPro"/>
</dbReference>
<evidence type="ECO:0000256" key="5">
    <source>
        <dbReference type="ARBA" id="ARBA00022801"/>
    </source>
</evidence>
<keyword evidence="8" id="KW-0800">Toxin</keyword>
<evidence type="ECO:0000313" key="10">
    <source>
        <dbReference type="EMBL" id="PPB83666.1"/>
    </source>
</evidence>
<comment type="function">
    <text evidence="8">Toxic component of a toxin-antitoxin (TA) system. An RNase.</text>
</comment>
<dbReference type="SUPFAM" id="SSF88723">
    <property type="entry name" value="PIN domain-like"/>
    <property type="match status" value="1"/>
</dbReference>
<feature type="binding site" evidence="8">
    <location>
        <position position="6"/>
    </location>
    <ligand>
        <name>Mg(2+)</name>
        <dbReference type="ChEBI" id="CHEBI:18420"/>
    </ligand>
</feature>
<keyword evidence="4 8" id="KW-0479">Metal-binding</keyword>
<dbReference type="PANTHER" id="PTHR33653">
    <property type="entry name" value="RIBONUCLEASE VAPC2"/>
    <property type="match status" value="1"/>
</dbReference>
<dbReference type="GO" id="GO:0000287">
    <property type="term" value="F:magnesium ion binding"/>
    <property type="evidence" value="ECO:0007669"/>
    <property type="project" value="UniProtKB-UniRule"/>
</dbReference>
<feature type="domain" description="PIN" evidence="9">
    <location>
        <begin position="3"/>
        <end position="120"/>
    </location>
</feature>
<evidence type="ECO:0000256" key="6">
    <source>
        <dbReference type="ARBA" id="ARBA00022842"/>
    </source>
</evidence>
<keyword evidence="6 8" id="KW-0460">Magnesium</keyword>
<protein>
    <recommendedName>
        <fullName evidence="8">Ribonuclease VapC</fullName>
        <shortName evidence="8">RNase VapC</shortName>
        <ecNumber evidence="8">3.1.-.-</ecNumber>
    </recommendedName>
    <alternativeName>
        <fullName evidence="8">Toxin VapC</fullName>
    </alternativeName>
</protein>
<dbReference type="GO" id="GO:0090729">
    <property type="term" value="F:toxin activity"/>
    <property type="evidence" value="ECO:0007669"/>
    <property type="project" value="UniProtKB-KW"/>
</dbReference>
<organism evidence="10 11">
    <name type="scientific">Mycetohabitans endofungorum</name>
    <dbReference type="NCBI Taxonomy" id="417203"/>
    <lineage>
        <taxon>Bacteria</taxon>
        <taxon>Pseudomonadati</taxon>
        <taxon>Pseudomonadota</taxon>
        <taxon>Betaproteobacteria</taxon>
        <taxon>Burkholderiales</taxon>
        <taxon>Burkholderiaceae</taxon>
        <taxon>Mycetohabitans</taxon>
    </lineage>
</organism>
<dbReference type="GO" id="GO:0004519">
    <property type="term" value="F:endonuclease activity"/>
    <property type="evidence" value="ECO:0007669"/>
    <property type="project" value="UniProtKB-KW"/>
</dbReference>
<evidence type="ECO:0000256" key="4">
    <source>
        <dbReference type="ARBA" id="ARBA00022723"/>
    </source>
</evidence>
<evidence type="ECO:0000256" key="3">
    <source>
        <dbReference type="ARBA" id="ARBA00022722"/>
    </source>
</evidence>
<keyword evidence="11" id="KW-1185">Reference proteome</keyword>
<dbReference type="Proteomes" id="UP000243096">
    <property type="component" value="Unassembled WGS sequence"/>
</dbReference>
<keyword evidence="3 8" id="KW-0540">Nuclease</keyword>